<feature type="chain" id="PRO_5016106518" evidence="1">
    <location>
        <begin position="26"/>
        <end position="518"/>
    </location>
</feature>
<evidence type="ECO:0000256" key="1">
    <source>
        <dbReference type="SAM" id="SignalP"/>
    </source>
</evidence>
<proteinExistence type="predicted"/>
<protein>
    <submittedName>
        <fullName evidence="2">Uncharacterized protein</fullName>
    </submittedName>
</protein>
<dbReference type="Proteomes" id="UP000244855">
    <property type="component" value="Unassembled WGS sequence"/>
</dbReference>
<dbReference type="InterPro" id="IPR032675">
    <property type="entry name" value="LRR_dom_sf"/>
</dbReference>
<keyword evidence="1" id="KW-0732">Signal</keyword>
<evidence type="ECO:0000313" key="2">
    <source>
        <dbReference type="EMBL" id="PVH96627.1"/>
    </source>
</evidence>
<evidence type="ECO:0000313" key="3">
    <source>
        <dbReference type="Proteomes" id="UP000244855"/>
    </source>
</evidence>
<organism evidence="2 3">
    <name type="scientific">Periconia macrospinosa</name>
    <dbReference type="NCBI Taxonomy" id="97972"/>
    <lineage>
        <taxon>Eukaryota</taxon>
        <taxon>Fungi</taxon>
        <taxon>Dikarya</taxon>
        <taxon>Ascomycota</taxon>
        <taxon>Pezizomycotina</taxon>
        <taxon>Dothideomycetes</taxon>
        <taxon>Pleosporomycetidae</taxon>
        <taxon>Pleosporales</taxon>
        <taxon>Massarineae</taxon>
        <taxon>Periconiaceae</taxon>
        <taxon>Periconia</taxon>
    </lineage>
</organism>
<reference evidence="2 3" key="1">
    <citation type="journal article" date="2018" name="Sci. Rep.">
        <title>Comparative genomics provides insights into the lifestyle and reveals functional heterogeneity of dark septate endophytic fungi.</title>
        <authorList>
            <person name="Knapp D.G."/>
            <person name="Nemeth J.B."/>
            <person name="Barry K."/>
            <person name="Hainaut M."/>
            <person name="Henrissat B."/>
            <person name="Johnson J."/>
            <person name="Kuo A."/>
            <person name="Lim J.H.P."/>
            <person name="Lipzen A."/>
            <person name="Nolan M."/>
            <person name="Ohm R.A."/>
            <person name="Tamas L."/>
            <person name="Grigoriev I.V."/>
            <person name="Spatafora J.W."/>
            <person name="Nagy L.G."/>
            <person name="Kovacs G.M."/>
        </authorList>
    </citation>
    <scope>NUCLEOTIDE SEQUENCE [LARGE SCALE GENOMIC DNA]</scope>
    <source>
        <strain evidence="2 3">DSE2036</strain>
    </source>
</reference>
<name>A0A2V1DET4_9PLEO</name>
<dbReference type="AlphaFoldDB" id="A0A2V1DET4"/>
<feature type="signal peptide" evidence="1">
    <location>
        <begin position="1"/>
        <end position="25"/>
    </location>
</feature>
<sequence length="518" mass="59967">MSQNLMAYTVYLPLLLLSLPFSVSARYWEISDACPASISATVPWADPTFGSITAVHKALTSCPDVEALSIRFTEMVSGYNQHNLPFTWSGGDRYPPLKSLRLNGYFFSEGLLEPHQFIGYREIRSLTFEEEMARLRKQKPRSEWLEQRKNGFHSPQNVWQGPRARKEYEWYKRRVTLDWDYARKGDPPYKTYMELNSTQRNKTNLDLWLDAMDWTKLEHLAIDAWCSFRRACPDGGWQDRYETLDRLAPHLLSLSSFQSSDTGPETILPFLAALRPNSLKTLALTHDKIESTLDTIIQYHGQSLQHLELRSPFDGSENSTITPPQLLNLRSKAPNLSHLGIKLYRNGTWPKHHLAALSSISQLRSVALWLDIPSESHYREQNLILGFWKEAPPYEIGKVNYVEAPFRSFFEPDSDIEPLYDHVELQHENPTRRAAEPQYRTPIANETSAFHLFQHMRDIKVGRPLEELTVWVGDWTQSVFASTSFQVLRNNVRRYKIVCSLASERAGACEVEMEHRFR</sequence>
<dbReference type="Gene3D" id="3.80.10.10">
    <property type="entry name" value="Ribonuclease Inhibitor"/>
    <property type="match status" value="1"/>
</dbReference>
<dbReference type="EMBL" id="KZ805459">
    <property type="protein sequence ID" value="PVH96627.1"/>
    <property type="molecule type" value="Genomic_DNA"/>
</dbReference>
<gene>
    <name evidence="2" type="ORF">DM02DRAFT_114497</name>
</gene>
<dbReference type="STRING" id="97972.A0A2V1DET4"/>
<dbReference type="OrthoDB" id="3945550at2759"/>
<accession>A0A2V1DET4</accession>
<keyword evidence="3" id="KW-1185">Reference proteome</keyword>
<dbReference type="SUPFAM" id="SSF52047">
    <property type="entry name" value="RNI-like"/>
    <property type="match status" value="1"/>
</dbReference>